<gene>
    <name evidence="2" type="ORF">N7468_002322</name>
</gene>
<reference evidence="2" key="1">
    <citation type="submission" date="2022-11" db="EMBL/GenBank/DDBJ databases">
        <authorList>
            <person name="Petersen C."/>
        </authorList>
    </citation>
    <scope>NUCLEOTIDE SEQUENCE</scope>
    <source>
        <strain evidence="2">IBT 19713</strain>
    </source>
</reference>
<keyword evidence="3" id="KW-1185">Reference proteome</keyword>
<dbReference type="RefSeq" id="XP_058334760.1">
    <property type="nucleotide sequence ID" value="XM_058471619.1"/>
</dbReference>
<sequence>MLGPLTAATPDLLQAPQTSIITKDTKDHKGTKEATPTVSNRDTAHLHKVTILSPKACTINRNRAIRLRSLGTLAELRHVKAPQLMLAVVVLVSWLLLLAAAAWISCSEPLAAWQWRRVVHVFLRALFCINLNGQCGRETE</sequence>
<protein>
    <submittedName>
        <fullName evidence="2">Uncharacterized protein</fullName>
    </submittedName>
</protein>
<evidence type="ECO:0000256" key="1">
    <source>
        <dbReference type="SAM" id="Phobius"/>
    </source>
</evidence>
<proteinExistence type="predicted"/>
<name>A0A9W9PI94_9EURO</name>
<dbReference type="Proteomes" id="UP001150941">
    <property type="component" value="Unassembled WGS sequence"/>
</dbReference>
<evidence type="ECO:0000313" key="2">
    <source>
        <dbReference type="EMBL" id="KAJ5247339.1"/>
    </source>
</evidence>
<reference evidence="2" key="2">
    <citation type="journal article" date="2023" name="IMA Fungus">
        <title>Comparative genomic study of the Penicillium genus elucidates a diverse pangenome and 15 lateral gene transfer events.</title>
        <authorList>
            <person name="Petersen C."/>
            <person name="Sorensen T."/>
            <person name="Nielsen M.R."/>
            <person name="Sondergaard T.E."/>
            <person name="Sorensen J.L."/>
            <person name="Fitzpatrick D.A."/>
            <person name="Frisvad J.C."/>
            <person name="Nielsen K.L."/>
        </authorList>
    </citation>
    <scope>NUCLEOTIDE SEQUENCE</scope>
    <source>
        <strain evidence="2">IBT 19713</strain>
    </source>
</reference>
<comment type="caution">
    <text evidence="2">The sequence shown here is derived from an EMBL/GenBank/DDBJ whole genome shotgun (WGS) entry which is preliminary data.</text>
</comment>
<organism evidence="2 3">
    <name type="scientific">Penicillium chermesinum</name>
    <dbReference type="NCBI Taxonomy" id="63820"/>
    <lineage>
        <taxon>Eukaryota</taxon>
        <taxon>Fungi</taxon>
        <taxon>Dikarya</taxon>
        <taxon>Ascomycota</taxon>
        <taxon>Pezizomycotina</taxon>
        <taxon>Eurotiomycetes</taxon>
        <taxon>Eurotiomycetidae</taxon>
        <taxon>Eurotiales</taxon>
        <taxon>Aspergillaceae</taxon>
        <taxon>Penicillium</taxon>
    </lineage>
</organism>
<keyword evidence="1" id="KW-0472">Membrane</keyword>
<evidence type="ECO:0000313" key="3">
    <source>
        <dbReference type="Proteomes" id="UP001150941"/>
    </source>
</evidence>
<accession>A0A9W9PI94</accession>
<dbReference type="EMBL" id="JAPQKS010000002">
    <property type="protein sequence ID" value="KAJ5247339.1"/>
    <property type="molecule type" value="Genomic_DNA"/>
</dbReference>
<dbReference type="GeneID" id="83198922"/>
<keyword evidence="1" id="KW-1133">Transmembrane helix</keyword>
<dbReference type="AlphaFoldDB" id="A0A9W9PI94"/>
<feature type="transmembrane region" description="Helical" evidence="1">
    <location>
        <begin position="84"/>
        <end position="104"/>
    </location>
</feature>
<keyword evidence="1" id="KW-0812">Transmembrane</keyword>